<dbReference type="RefSeq" id="WP_218112195.1">
    <property type="nucleotide sequence ID" value="NZ_CP065383.1"/>
</dbReference>
<protein>
    <recommendedName>
        <fullName evidence="1">Uroporphyrinogen decarboxylase (URO-D) domain-containing protein</fullName>
    </recommendedName>
</protein>
<keyword evidence="3" id="KW-1185">Reference proteome</keyword>
<feature type="domain" description="Uroporphyrinogen decarboxylase (URO-D)" evidence="1">
    <location>
        <begin position="172"/>
        <end position="285"/>
    </location>
</feature>
<reference evidence="2 3" key="1">
    <citation type="journal article" date="2021" name="Nat. Commun.">
        <title>Isolation of a member of the candidate phylum Atribacteria reveals a unique cell membrane structure.</title>
        <authorList>
            <person name="Taiki K."/>
            <person name="Nobu M.K."/>
            <person name="Kusada H."/>
            <person name="Meng X.-Y."/>
            <person name="Hosoki N."/>
            <person name="Uematsu K."/>
            <person name="Yoshioka H."/>
            <person name="Kamagata Y."/>
            <person name="Tamaki H."/>
        </authorList>
    </citation>
    <scope>NUCLEOTIDE SEQUENCE [LARGE SCALE GENOMIC DNA]</scope>
    <source>
        <strain evidence="2 3">RT761</strain>
    </source>
</reference>
<dbReference type="GO" id="GO:0004853">
    <property type="term" value="F:uroporphyrinogen decarboxylase activity"/>
    <property type="evidence" value="ECO:0007669"/>
    <property type="project" value="InterPro"/>
</dbReference>
<dbReference type="SUPFAM" id="SSF51726">
    <property type="entry name" value="UROD/MetE-like"/>
    <property type="match status" value="1"/>
</dbReference>
<dbReference type="Proteomes" id="UP000594463">
    <property type="component" value="Chromosome"/>
</dbReference>
<evidence type="ECO:0000259" key="1">
    <source>
        <dbReference type="Pfam" id="PF01208"/>
    </source>
</evidence>
<dbReference type="InterPro" id="IPR038071">
    <property type="entry name" value="UROD/MetE-like_sf"/>
</dbReference>
<dbReference type="Gene3D" id="3.20.20.210">
    <property type="match status" value="1"/>
</dbReference>
<evidence type="ECO:0000313" key="3">
    <source>
        <dbReference type="Proteomes" id="UP000594463"/>
    </source>
</evidence>
<evidence type="ECO:0000313" key="2">
    <source>
        <dbReference type="EMBL" id="QPM66968.1"/>
    </source>
</evidence>
<dbReference type="Pfam" id="PF01208">
    <property type="entry name" value="URO-D"/>
    <property type="match status" value="1"/>
</dbReference>
<sequence>MNKKERIAAVIHHKKIDKIPWTMYASYPPWGETERRFRNEELTLIYQHFPICKVTMPEVKVTEESHYLLGSDNGRNVIIRKFSTPRGEVSTKHELFINSLPTPGDLIQKFGSEIDQEMLSWVTGFPFQSESDYEILEFIYKNMQFSPNFEEFIKTEKLIGSDGFIMANLGQSPFQTLLYQLMGIERCYLEYDSNPKKFRRLYEVLYENLRRKYRLAAEAPAQLFWSAENLTSMLTPPDLFQEFYIPFYNEMAEILHKKGKVYAVHMDGNLQNLVHLIKETKIDIIEAFTPPPMGDLSVTDAMKMWKDKDNLD</sequence>
<gene>
    <name evidence="2" type="ORF">RT761_00154</name>
</gene>
<dbReference type="GO" id="GO:0006779">
    <property type="term" value="P:porphyrin-containing compound biosynthetic process"/>
    <property type="evidence" value="ECO:0007669"/>
    <property type="project" value="InterPro"/>
</dbReference>
<name>A0A7T1F1H6_ATRLM</name>
<dbReference type="EMBL" id="CP065383">
    <property type="protein sequence ID" value="QPM66968.1"/>
    <property type="molecule type" value="Genomic_DNA"/>
</dbReference>
<dbReference type="KEGG" id="alam:RT761_00154"/>
<dbReference type="AlphaFoldDB" id="A0A7T1F1H6"/>
<proteinExistence type="predicted"/>
<accession>A0A7T1F1H6</accession>
<dbReference type="InterPro" id="IPR000257">
    <property type="entry name" value="Uroporphyrinogen_deCOase"/>
</dbReference>
<organism evidence="2 3">
    <name type="scientific">Atribacter laminatus</name>
    <dbReference type="NCBI Taxonomy" id="2847778"/>
    <lineage>
        <taxon>Bacteria</taxon>
        <taxon>Pseudomonadati</taxon>
        <taxon>Atribacterota</taxon>
        <taxon>Atribacteria</taxon>
        <taxon>Atribacterales</taxon>
        <taxon>Atribacteraceae</taxon>
        <taxon>Atribacter</taxon>
    </lineage>
</organism>